<reference evidence="1 2" key="1">
    <citation type="submission" date="2019-04" db="EMBL/GenBank/DDBJ databases">
        <authorList>
            <person name="Feng G."/>
            <person name="Zhang J."/>
            <person name="Zhu H."/>
        </authorList>
    </citation>
    <scope>NUCLEOTIDE SEQUENCE [LARGE SCALE GENOMIC DNA]</scope>
    <source>
        <strain evidence="1 2">92R-1</strain>
    </source>
</reference>
<sequence length="70" mass="8061">MSITANWLNNRQHLTGLDYSPIADQLEQVEAARNPNDTASNQRFLRNLFAVTDRHEAGKQLPIPYGRLRR</sequence>
<accession>A0A4Z0P133</accession>
<keyword evidence="2" id="KW-1185">Reference proteome</keyword>
<evidence type="ECO:0000313" key="2">
    <source>
        <dbReference type="Proteomes" id="UP000298337"/>
    </source>
</evidence>
<proteinExistence type="predicted"/>
<name>A0A4Z0P133_9BACT</name>
<dbReference type="Proteomes" id="UP000298337">
    <property type="component" value="Unassembled WGS sequence"/>
</dbReference>
<dbReference type="EMBL" id="SRLA01000005">
    <property type="protein sequence ID" value="TGE04641.1"/>
    <property type="molecule type" value="Genomic_DNA"/>
</dbReference>
<comment type="caution">
    <text evidence="1">The sequence shown here is derived from an EMBL/GenBank/DDBJ whole genome shotgun (WGS) entry which is preliminary data.</text>
</comment>
<protein>
    <submittedName>
        <fullName evidence="1">Uncharacterized protein</fullName>
    </submittedName>
</protein>
<gene>
    <name evidence="1" type="ORF">EU556_20870</name>
</gene>
<evidence type="ECO:0000313" key="1">
    <source>
        <dbReference type="EMBL" id="TGE04641.1"/>
    </source>
</evidence>
<organism evidence="1 2">
    <name type="scientific">Hymenobacter fodinae</name>
    <dbReference type="NCBI Taxonomy" id="2510796"/>
    <lineage>
        <taxon>Bacteria</taxon>
        <taxon>Pseudomonadati</taxon>
        <taxon>Bacteroidota</taxon>
        <taxon>Cytophagia</taxon>
        <taxon>Cytophagales</taxon>
        <taxon>Hymenobacteraceae</taxon>
        <taxon>Hymenobacter</taxon>
    </lineage>
</organism>
<dbReference type="AlphaFoldDB" id="A0A4Z0P133"/>
<dbReference type="RefSeq" id="WP_135436085.1">
    <property type="nucleotide sequence ID" value="NZ_SRLA01000005.1"/>
</dbReference>